<dbReference type="STRING" id="702114.A1355_03985"/>
<evidence type="ECO:0000256" key="1">
    <source>
        <dbReference type="SAM" id="Phobius"/>
    </source>
</evidence>
<keyword evidence="1" id="KW-1133">Transmembrane helix</keyword>
<keyword evidence="1" id="KW-0812">Transmembrane</keyword>
<dbReference type="OrthoDB" id="5574162at2"/>
<proteinExistence type="predicted"/>
<feature type="transmembrane region" description="Helical" evidence="1">
    <location>
        <begin position="43"/>
        <end position="60"/>
    </location>
</feature>
<feature type="chain" id="PRO_5008069444" evidence="2">
    <location>
        <begin position="20"/>
        <end position="71"/>
    </location>
</feature>
<dbReference type="RefSeq" id="WP_064027840.1">
    <property type="nucleotide sequence ID" value="NZ_LUUK01000155.1"/>
</dbReference>
<dbReference type="Proteomes" id="UP000077628">
    <property type="component" value="Unassembled WGS sequence"/>
</dbReference>
<gene>
    <name evidence="3" type="ORF">A1355_03985</name>
</gene>
<feature type="signal peptide" evidence="2">
    <location>
        <begin position="1"/>
        <end position="19"/>
    </location>
</feature>
<keyword evidence="1" id="KW-0472">Membrane</keyword>
<dbReference type="EMBL" id="LUUK01000155">
    <property type="protein sequence ID" value="OAI19669.1"/>
    <property type="molecule type" value="Genomic_DNA"/>
</dbReference>
<comment type="caution">
    <text evidence="3">The sequence shown here is derived from an EMBL/GenBank/DDBJ whole genome shotgun (WGS) entry which is preliminary data.</text>
</comment>
<evidence type="ECO:0000256" key="2">
    <source>
        <dbReference type="SAM" id="SignalP"/>
    </source>
</evidence>
<accession>A0A177NR51</accession>
<dbReference type="AlphaFoldDB" id="A0A177NR51"/>
<keyword evidence="2" id="KW-0732">Signal</keyword>
<evidence type="ECO:0000313" key="4">
    <source>
        <dbReference type="Proteomes" id="UP000077628"/>
    </source>
</evidence>
<name>A0A177NR51_9GAMM</name>
<sequence>MNKFLASAALLLTFSQAEAHSHPGIDNLSHSLEHLILSYQHWLPYLAAAGSLSLVAIAAVKRWTNSRRSSK</sequence>
<reference evidence="4" key="1">
    <citation type="submission" date="2016-03" db="EMBL/GenBank/DDBJ databases">
        <authorList>
            <person name="Heylen K."/>
            <person name="De Vos P."/>
            <person name="Vekeman B."/>
        </authorList>
    </citation>
    <scope>NUCLEOTIDE SEQUENCE [LARGE SCALE GENOMIC DNA]</scope>
    <source>
        <strain evidence="4">R-45383</strain>
    </source>
</reference>
<keyword evidence="4" id="KW-1185">Reference proteome</keyword>
<protein>
    <submittedName>
        <fullName evidence="3">Uncharacterized protein</fullName>
    </submittedName>
</protein>
<evidence type="ECO:0000313" key="3">
    <source>
        <dbReference type="EMBL" id="OAI19669.1"/>
    </source>
</evidence>
<organism evidence="3 4">
    <name type="scientific">Methylomonas koyamae</name>
    <dbReference type="NCBI Taxonomy" id="702114"/>
    <lineage>
        <taxon>Bacteria</taxon>
        <taxon>Pseudomonadati</taxon>
        <taxon>Pseudomonadota</taxon>
        <taxon>Gammaproteobacteria</taxon>
        <taxon>Methylococcales</taxon>
        <taxon>Methylococcaceae</taxon>
        <taxon>Methylomonas</taxon>
    </lineage>
</organism>